<organism evidence="2 3">
    <name type="scientific">Sphaerisporangium melleum</name>
    <dbReference type="NCBI Taxonomy" id="321316"/>
    <lineage>
        <taxon>Bacteria</taxon>
        <taxon>Bacillati</taxon>
        <taxon>Actinomycetota</taxon>
        <taxon>Actinomycetes</taxon>
        <taxon>Streptosporangiales</taxon>
        <taxon>Streptosporangiaceae</taxon>
        <taxon>Sphaerisporangium</taxon>
    </lineage>
</organism>
<evidence type="ECO:0000256" key="1">
    <source>
        <dbReference type="SAM" id="MobiDB-lite"/>
    </source>
</evidence>
<proteinExistence type="predicted"/>
<reference evidence="2" key="1">
    <citation type="journal article" date="2014" name="Int. J. Syst. Evol. Microbiol.">
        <title>Complete genome sequence of Corynebacterium casei LMG S-19264T (=DSM 44701T), isolated from a smear-ripened cheese.</title>
        <authorList>
            <consortium name="US DOE Joint Genome Institute (JGI-PGF)"/>
            <person name="Walter F."/>
            <person name="Albersmeier A."/>
            <person name="Kalinowski J."/>
            <person name="Ruckert C."/>
        </authorList>
    </citation>
    <scope>NUCLEOTIDE SEQUENCE</scope>
    <source>
        <strain evidence="2">JCM 13064</strain>
    </source>
</reference>
<dbReference type="RefSeq" id="WP_189162568.1">
    <property type="nucleotide sequence ID" value="NZ_BMNT01000008.1"/>
</dbReference>
<protein>
    <submittedName>
        <fullName evidence="2">Uncharacterized protein</fullName>
    </submittedName>
</protein>
<name>A0A917VFV4_9ACTN</name>
<accession>A0A917VFV4</accession>
<reference evidence="2" key="2">
    <citation type="submission" date="2020-09" db="EMBL/GenBank/DDBJ databases">
        <authorList>
            <person name="Sun Q."/>
            <person name="Ohkuma M."/>
        </authorList>
    </citation>
    <scope>NUCLEOTIDE SEQUENCE</scope>
    <source>
        <strain evidence="2">JCM 13064</strain>
    </source>
</reference>
<comment type="caution">
    <text evidence="2">The sequence shown here is derived from an EMBL/GenBank/DDBJ whole genome shotgun (WGS) entry which is preliminary data.</text>
</comment>
<feature type="region of interest" description="Disordered" evidence="1">
    <location>
        <begin position="63"/>
        <end position="83"/>
    </location>
</feature>
<keyword evidence="3" id="KW-1185">Reference proteome</keyword>
<dbReference type="AlphaFoldDB" id="A0A917VFV4"/>
<sequence>MALMPALIETREAAIGPAGTPEPDVGPAVTAGVSAGPARSIEVDIGPGGTAVPGVGPARTAEANAGRVPDAREHQAAGSVRRAGRTRPDLLLIKAGRPGCPDEVRRVLRESDCVREVAVQAGACRVLAAPGTAPLVAAALRAQGLRLAVVIVQWRHLPTTSPTQEAAPASATAAARSGHPWPVGCSALVV</sequence>
<dbReference type="EMBL" id="BMNT01000008">
    <property type="protein sequence ID" value="GGK76425.1"/>
    <property type="molecule type" value="Genomic_DNA"/>
</dbReference>
<gene>
    <name evidence="2" type="ORF">GCM10007964_18960</name>
</gene>
<dbReference type="Proteomes" id="UP000645217">
    <property type="component" value="Unassembled WGS sequence"/>
</dbReference>
<evidence type="ECO:0000313" key="2">
    <source>
        <dbReference type="EMBL" id="GGK76425.1"/>
    </source>
</evidence>
<evidence type="ECO:0000313" key="3">
    <source>
        <dbReference type="Proteomes" id="UP000645217"/>
    </source>
</evidence>